<gene>
    <name evidence="1" type="ORF">SCP_1201170</name>
</gene>
<organism evidence="1 2">
    <name type="scientific">Sparassis crispa</name>
    <dbReference type="NCBI Taxonomy" id="139825"/>
    <lineage>
        <taxon>Eukaryota</taxon>
        <taxon>Fungi</taxon>
        <taxon>Dikarya</taxon>
        <taxon>Basidiomycota</taxon>
        <taxon>Agaricomycotina</taxon>
        <taxon>Agaricomycetes</taxon>
        <taxon>Polyporales</taxon>
        <taxon>Sparassidaceae</taxon>
        <taxon>Sparassis</taxon>
    </lineage>
</organism>
<sequence>MQSLLFANIRAIPRVTVSAAILVASALAFLRVADNWLSLEEDFKVTKGALNHAVHALDSLKQEDREIIQTRRPDRLARLEHLQTKLEELQRDVRTLETNMTLAAVWEQYLVRHDVIQQLKTITCLARAFDMELLGLLSRCRKLEQAGVKQID</sequence>
<reference evidence="1 2" key="1">
    <citation type="journal article" date="2018" name="Sci. Rep.">
        <title>Genome sequence of the cauliflower mushroom Sparassis crispa (Hanabiratake) and its association with beneficial usage.</title>
        <authorList>
            <person name="Kiyama R."/>
            <person name="Furutani Y."/>
            <person name="Kawaguchi K."/>
            <person name="Nakanishi T."/>
        </authorList>
    </citation>
    <scope>NUCLEOTIDE SEQUENCE [LARGE SCALE GENOMIC DNA]</scope>
</reference>
<dbReference type="GeneID" id="38784809"/>
<dbReference type="RefSeq" id="XP_027618805.1">
    <property type="nucleotide sequence ID" value="XM_027763004.1"/>
</dbReference>
<evidence type="ECO:0000313" key="1">
    <source>
        <dbReference type="EMBL" id="GBE87892.1"/>
    </source>
</evidence>
<protein>
    <submittedName>
        <fullName evidence="1">Uncharacterized protein</fullName>
    </submittedName>
</protein>
<proteinExistence type="predicted"/>
<dbReference type="Proteomes" id="UP000287166">
    <property type="component" value="Unassembled WGS sequence"/>
</dbReference>
<evidence type="ECO:0000313" key="2">
    <source>
        <dbReference type="Proteomes" id="UP000287166"/>
    </source>
</evidence>
<dbReference type="EMBL" id="BFAD01000012">
    <property type="protein sequence ID" value="GBE87892.1"/>
    <property type="molecule type" value="Genomic_DNA"/>
</dbReference>
<dbReference type="InParanoid" id="A0A401H0H4"/>
<keyword evidence="2" id="KW-1185">Reference proteome</keyword>
<dbReference type="AlphaFoldDB" id="A0A401H0H4"/>
<name>A0A401H0H4_9APHY</name>
<comment type="caution">
    <text evidence="1">The sequence shown here is derived from an EMBL/GenBank/DDBJ whole genome shotgun (WGS) entry which is preliminary data.</text>
</comment>
<accession>A0A401H0H4</accession>